<dbReference type="InterPro" id="IPR032567">
    <property type="entry name" value="RTL1-rel"/>
</dbReference>
<feature type="compositionally biased region" description="Basic residues" evidence="1">
    <location>
        <begin position="145"/>
        <end position="154"/>
    </location>
</feature>
<dbReference type="Pfam" id="PF03732">
    <property type="entry name" value="Retrotrans_gag"/>
    <property type="match status" value="1"/>
</dbReference>
<feature type="region of interest" description="Disordered" evidence="1">
    <location>
        <begin position="348"/>
        <end position="402"/>
    </location>
</feature>
<feature type="compositionally biased region" description="Pro residues" evidence="1">
    <location>
        <begin position="40"/>
        <end position="54"/>
    </location>
</feature>
<comment type="caution">
    <text evidence="3">The sequence shown here is derived from an EMBL/GenBank/DDBJ whole genome shotgun (WGS) entry which is preliminary data.</text>
</comment>
<name>A0A8H7M1D3_9AGAM</name>
<gene>
    <name evidence="3" type="ORF">RHS01_05557</name>
</gene>
<evidence type="ECO:0000259" key="2">
    <source>
        <dbReference type="Pfam" id="PF03732"/>
    </source>
</evidence>
<accession>A0A8H7M1D3</accession>
<feature type="compositionally biased region" description="Pro residues" evidence="1">
    <location>
        <begin position="15"/>
        <end position="32"/>
    </location>
</feature>
<dbReference type="PANTHER" id="PTHR15503">
    <property type="entry name" value="LDOC1 RELATED"/>
    <property type="match status" value="1"/>
</dbReference>
<feature type="domain" description="Retrotransposon gag" evidence="2">
    <location>
        <begin position="237"/>
        <end position="313"/>
    </location>
</feature>
<dbReference type="AlphaFoldDB" id="A0A8H7M1D3"/>
<evidence type="ECO:0000256" key="1">
    <source>
        <dbReference type="SAM" id="MobiDB-lite"/>
    </source>
</evidence>
<dbReference type="Proteomes" id="UP000614334">
    <property type="component" value="Unassembled WGS sequence"/>
</dbReference>
<feature type="compositionally biased region" description="Polar residues" evidence="1">
    <location>
        <begin position="353"/>
        <end position="367"/>
    </location>
</feature>
<organism evidence="3 4">
    <name type="scientific">Rhizoctonia solani</name>
    <dbReference type="NCBI Taxonomy" id="456999"/>
    <lineage>
        <taxon>Eukaryota</taxon>
        <taxon>Fungi</taxon>
        <taxon>Dikarya</taxon>
        <taxon>Basidiomycota</taxon>
        <taxon>Agaricomycotina</taxon>
        <taxon>Agaricomycetes</taxon>
        <taxon>Cantharellales</taxon>
        <taxon>Ceratobasidiaceae</taxon>
        <taxon>Rhizoctonia</taxon>
    </lineage>
</organism>
<dbReference type="EMBL" id="JACYCF010000009">
    <property type="protein sequence ID" value="KAF8755015.1"/>
    <property type="molecule type" value="Genomic_DNA"/>
</dbReference>
<reference evidence="3" key="1">
    <citation type="submission" date="2020-09" db="EMBL/GenBank/DDBJ databases">
        <title>Comparative genome analyses of four rice-infecting Rhizoctonia solani isolates reveal extensive enrichment of homogalacturonan modification genes.</title>
        <authorList>
            <person name="Lee D.-Y."/>
            <person name="Jeon J."/>
            <person name="Kim K.-T."/>
            <person name="Cheong K."/>
            <person name="Song H."/>
            <person name="Choi G."/>
            <person name="Ko J."/>
            <person name="Opiyo S.O."/>
            <person name="Zuo S."/>
            <person name="Madhav S."/>
            <person name="Lee Y.-H."/>
            <person name="Wang G.-L."/>
        </authorList>
    </citation>
    <scope>NUCLEOTIDE SEQUENCE</scope>
    <source>
        <strain evidence="3">AG1-IA B2</strain>
    </source>
</reference>
<dbReference type="PANTHER" id="PTHR15503:SF22">
    <property type="entry name" value="TRANSPOSON TY3-I GAG POLYPROTEIN"/>
    <property type="match status" value="1"/>
</dbReference>
<feature type="region of interest" description="Disordered" evidence="1">
    <location>
        <begin position="1"/>
        <end position="189"/>
    </location>
</feature>
<evidence type="ECO:0000313" key="3">
    <source>
        <dbReference type="EMBL" id="KAF8755015.1"/>
    </source>
</evidence>
<dbReference type="InterPro" id="IPR005162">
    <property type="entry name" value="Retrotrans_gag_dom"/>
</dbReference>
<sequence>MRRPLVLAQGKSVPTFPPLPPALPHVLPPGHPPTLASPTPHIPWQPAPGRPLEPAPLSIRESWDPSFRQPPLSLAKSHSSGSSAFSGGSNPKLTALSGPSWNKPKLAKRFKPTSRTSCKRLMLSRMGLPSSNLPGPHTPEEQKPPRSRKPRAAPKAKPVGKAQPFLGGPAPIISTGAPRRDPLSLFNPYPSSSFPLGPAPASQGPPPAPIVTLAQPPAPSTVKVDHPDAFKGKIGLEAKQWLTQMLAWTVDEFKNKFLAAFGDPDATRAAERKITSLTQTGTCAEYITKFRTLQMELDWNDAALRGQFARGLHWEVRKQIATRERQPRTLRELQDASLIIDNALREEHASHPHQGNKSGKSSTTPTGGQVPAIRPPKPAPSLLIPTTSWRKNATAAAQKDFV</sequence>
<feature type="compositionally biased region" description="Low complexity" evidence="1">
    <location>
        <begin position="77"/>
        <end position="89"/>
    </location>
</feature>
<evidence type="ECO:0000313" key="4">
    <source>
        <dbReference type="Proteomes" id="UP000614334"/>
    </source>
</evidence>
<protein>
    <submittedName>
        <fullName evidence="3">Retrotransposon gag protein</fullName>
    </submittedName>
</protein>
<proteinExistence type="predicted"/>